<evidence type="ECO:0000313" key="3">
    <source>
        <dbReference type="Proteomes" id="UP000031036"/>
    </source>
</evidence>
<dbReference type="InterPro" id="IPR050621">
    <property type="entry name" value="Tudor_domain_containing"/>
</dbReference>
<feature type="domain" description="Tudor" evidence="1">
    <location>
        <begin position="203"/>
        <end position="259"/>
    </location>
</feature>
<accession>A0A0B2VH71</accession>
<gene>
    <name evidence="2" type="primary">tag-250</name>
    <name evidence="2" type="ORF">Tcan_17024</name>
</gene>
<dbReference type="Gene3D" id="2.40.50.90">
    <property type="match status" value="1"/>
</dbReference>
<dbReference type="GO" id="GO:0005737">
    <property type="term" value="C:cytoplasm"/>
    <property type="evidence" value="ECO:0007669"/>
    <property type="project" value="UniProtKB-ARBA"/>
</dbReference>
<dbReference type="InterPro" id="IPR035437">
    <property type="entry name" value="SNase_OB-fold_sf"/>
</dbReference>
<dbReference type="AlphaFoldDB" id="A0A0B2VH71"/>
<feature type="domain" description="Tudor" evidence="1">
    <location>
        <begin position="426"/>
        <end position="482"/>
    </location>
</feature>
<dbReference type="PANTHER" id="PTHR22948:SF29">
    <property type="entry name" value="FI02030P-RELATED"/>
    <property type="match status" value="1"/>
</dbReference>
<dbReference type="InterPro" id="IPR002999">
    <property type="entry name" value="Tudor"/>
</dbReference>
<organism evidence="2 3">
    <name type="scientific">Toxocara canis</name>
    <name type="common">Canine roundworm</name>
    <dbReference type="NCBI Taxonomy" id="6265"/>
    <lineage>
        <taxon>Eukaryota</taxon>
        <taxon>Metazoa</taxon>
        <taxon>Ecdysozoa</taxon>
        <taxon>Nematoda</taxon>
        <taxon>Chromadorea</taxon>
        <taxon>Rhabditida</taxon>
        <taxon>Spirurina</taxon>
        <taxon>Ascaridomorpha</taxon>
        <taxon>Ascaridoidea</taxon>
        <taxon>Toxocaridae</taxon>
        <taxon>Toxocara</taxon>
    </lineage>
</organism>
<keyword evidence="3" id="KW-1185">Reference proteome</keyword>
<sequence length="778" mass="86144">MTVSQEFANLPNTIFDQTDGGDLDVSEEMEEIRELLYELIKTNFPSGVTVEHLAKVYKESYESCGTGPPLPNDWLEHIRVAEEFEVVNRGPIVMVYTRQRNAPPMKLDAAPANPLNISKANASSGRREKVRIRLTDRELAQQMKSILVYSPVSTGCAVSVIVVACDDTNAITVQLASSRTDFEQLRANMDAHYSDQQLGESVPEPEVGGVFAIRDTDLHWYRASLQASTLDTMCCLLIDIGREISVERKELMRLCPDFALPLTYPIYGINVRLDTIADTTSSIYESCGTGPPLPNDWLEHIRVAEEFEVVNRGPIVMVYTRQRNAPPMKLDAAPANPLNISKANASSGRREKVRIRLTDRELAQQMKSILVYSPVSTGCAVSVIVVACDDTNAITVQLASSRTDFEQLRANMDAHYSDQQLGESVPEPEVGGVFAIRDTDLHWYRASLQASTLDTMCCLLIDIGREISVERKELMRLCPDFALPLTYPIYGINVRLDTIADTTSSMCAIRAAFHTQQPLLLRFVSMDTTGGVHTVQCAACTPADDSCNSQLTRKHSSQASFGVSSEAGDVVDLVPMELSEMPKNRFAVHVLAVFDVGNISIRQRSLDPIPDYISSAVERDSLAQSSPPIFNELIPGRCYAARMNAESKWERVQLLGPSSVDADCFRVYSLDLGAFGIVRRHNFRFLRVPVGLRKVLLAKCKISGIKPLDGSETWSCECQAALCDMLSKANNVEVDPISEWSEYPDENCPRIPFVTAKLYADGKDIAHQLVAKGLVLRS</sequence>
<dbReference type="Proteomes" id="UP000031036">
    <property type="component" value="Unassembled WGS sequence"/>
</dbReference>
<proteinExistence type="predicted"/>
<dbReference type="Gene3D" id="2.30.30.140">
    <property type="match status" value="2"/>
</dbReference>
<dbReference type="OrthoDB" id="5805117at2759"/>
<dbReference type="EMBL" id="JPKZ01001751">
    <property type="protein sequence ID" value="KHN80295.1"/>
    <property type="molecule type" value="Genomic_DNA"/>
</dbReference>
<evidence type="ECO:0000313" key="2">
    <source>
        <dbReference type="EMBL" id="KHN80295.1"/>
    </source>
</evidence>
<dbReference type="Pfam" id="PF00567">
    <property type="entry name" value="TUDOR"/>
    <property type="match status" value="3"/>
</dbReference>
<dbReference type="PANTHER" id="PTHR22948">
    <property type="entry name" value="TUDOR DOMAIN CONTAINING PROTEIN"/>
    <property type="match status" value="1"/>
</dbReference>
<comment type="caution">
    <text evidence="2">The sequence shown here is derived from an EMBL/GenBank/DDBJ whole genome shotgun (WGS) entry which is preliminary data.</text>
</comment>
<name>A0A0B2VH71_TOXCA</name>
<evidence type="ECO:0000259" key="1">
    <source>
        <dbReference type="SMART" id="SM00333"/>
    </source>
</evidence>
<reference evidence="2 3" key="1">
    <citation type="submission" date="2014-11" db="EMBL/GenBank/DDBJ databases">
        <title>Genetic blueprint of the zoonotic pathogen Toxocara canis.</title>
        <authorList>
            <person name="Zhu X.-Q."/>
            <person name="Korhonen P.K."/>
            <person name="Cai H."/>
            <person name="Young N.D."/>
            <person name="Nejsum P."/>
            <person name="von Samson-Himmelstjerna G."/>
            <person name="Boag P.R."/>
            <person name="Tan P."/>
            <person name="Li Q."/>
            <person name="Min J."/>
            <person name="Yang Y."/>
            <person name="Wang X."/>
            <person name="Fang X."/>
            <person name="Hall R.S."/>
            <person name="Hofmann A."/>
            <person name="Sternberg P.W."/>
            <person name="Jex A.R."/>
            <person name="Gasser R.B."/>
        </authorList>
    </citation>
    <scope>NUCLEOTIDE SEQUENCE [LARGE SCALE GENOMIC DNA]</scope>
    <source>
        <strain evidence="2">PN_DK_2014</strain>
    </source>
</reference>
<dbReference type="SUPFAM" id="SSF63748">
    <property type="entry name" value="Tudor/PWWP/MBT"/>
    <property type="match status" value="3"/>
</dbReference>
<protein>
    <recommendedName>
        <fullName evidence="1">Tudor domain-containing protein</fullName>
    </recommendedName>
</protein>
<dbReference type="SMART" id="SM00333">
    <property type="entry name" value="TUDOR"/>
    <property type="match status" value="2"/>
</dbReference>